<evidence type="ECO:0000256" key="7">
    <source>
        <dbReference type="SAM" id="MobiDB-lite"/>
    </source>
</evidence>
<evidence type="ECO:0000256" key="8">
    <source>
        <dbReference type="SAM" id="Phobius"/>
    </source>
</evidence>
<feature type="compositionally biased region" description="Polar residues" evidence="7">
    <location>
        <begin position="112"/>
        <end position="122"/>
    </location>
</feature>
<feature type="region of interest" description="Disordered" evidence="7">
    <location>
        <begin position="109"/>
        <end position="150"/>
    </location>
</feature>
<evidence type="ECO:0000313" key="10">
    <source>
        <dbReference type="EMBL" id="KAL3229827.1"/>
    </source>
</evidence>
<dbReference type="PANTHER" id="PTHR23319">
    <property type="entry name" value="GRAM DOMAIN CONTAINING 1B, ISOFORM E"/>
    <property type="match status" value="1"/>
</dbReference>
<evidence type="ECO:0000256" key="3">
    <source>
        <dbReference type="ARBA" id="ARBA00022692"/>
    </source>
</evidence>
<evidence type="ECO:0000256" key="4">
    <source>
        <dbReference type="ARBA" id="ARBA00022989"/>
    </source>
</evidence>
<evidence type="ECO:0000256" key="5">
    <source>
        <dbReference type="ARBA" id="ARBA00023136"/>
    </source>
</evidence>
<dbReference type="SMART" id="SM00568">
    <property type="entry name" value="GRAM"/>
    <property type="match status" value="1"/>
</dbReference>
<feature type="region of interest" description="Disordered" evidence="7">
    <location>
        <begin position="1"/>
        <end position="68"/>
    </location>
</feature>
<dbReference type="Gene3D" id="2.30.29.30">
    <property type="entry name" value="Pleckstrin-homology domain (PH domain)/Phosphotyrosine-binding domain (PTB)"/>
    <property type="match status" value="1"/>
</dbReference>
<dbReference type="InterPro" id="IPR051482">
    <property type="entry name" value="Cholesterol_transport"/>
</dbReference>
<feature type="compositionally biased region" description="Acidic residues" evidence="7">
    <location>
        <begin position="1"/>
        <end position="13"/>
    </location>
</feature>
<dbReference type="CDD" id="cd13220">
    <property type="entry name" value="PH-GRAM_GRAMDC"/>
    <property type="match status" value="1"/>
</dbReference>
<proteinExistence type="inferred from homology"/>
<keyword evidence="5 8" id="KW-0472">Membrane</keyword>
<comment type="caution">
    <text evidence="10">The sequence shown here is derived from an EMBL/GenBank/DDBJ whole genome shotgun (WGS) entry which is preliminary data.</text>
</comment>
<dbReference type="Pfam" id="PF16016">
    <property type="entry name" value="VASt"/>
    <property type="match status" value="1"/>
</dbReference>
<gene>
    <name evidence="10" type="ORF">RNJ44_01963</name>
</gene>
<dbReference type="EMBL" id="JBEVYD010000011">
    <property type="protein sequence ID" value="KAL3229827.1"/>
    <property type="molecule type" value="Genomic_DNA"/>
</dbReference>
<dbReference type="PANTHER" id="PTHR23319:SF4">
    <property type="entry name" value="GRAM DOMAIN CONTAINING 1B, ISOFORM E"/>
    <property type="match status" value="1"/>
</dbReference>
<feature type="region of interest" description="Disordered" evidence="7">
    <location>
        <begin position="181"/>
        <end position="229"/>
    </location>
</feature>
<accession>A0ABR4NP97</accession>
<evidence type="ECO:0000259" key="9">
    <source>
        <dbReference type="PROSITE" id="PS51778"/>
    </source>
</evidence>
<dbReference type="InterPro" id="IPR004182">
    <property type="entry name" value="GRAM"/>
</dbReference>
<dbReference type="Proteomes" id="UP001623330">
    <property type="component" value="Unassembled WGS sequence"/>
</dbReference>
<feature type="transmembrane region" description="Helical" evidence="8">
    <location>
        <begin position="698"/>
        <end position="715"/>
    </location>
</feature>
<organism evidence="10 11">
    <name type="scientific">Nakaseomyces bracarensis</name>
    <dbReference type="NCBI Taxonomy" id="273131"/>
    <lineage>
        <taxon>Eukaryota</taxon>
        <taxon>Fungi</taxon>
        <taxon>Dikarya</taxon>
        <taxon>Ascomycota</taxon>
        <taxon>Saccharomycotina</taxon>
        <taxon>Saccharomycetes</taxon>
        <taxon>Saccharomycetales</taxon>
        <taxon>Saccharomycetaceae</taxon>
        <taxon>Nakaseomyces</taxon>
    </lineage>
</organism>
<reference evidence="10 11" key="1">
    <citation type="submission" date="2024-05" db="EMBL/GenBank/DDBJ databases">
        <title>Long read based assembly of the Candida bracarensis genome reveals expanded adhesin content.</title>
        <authorList>
            <person name="Marcet-Houben M."/>
            <person name="Ksiezopolska E."/>
            <person name="Gabaldon T."/>
        </authorList>
    </citation>
    <scope>NUCLEOTIDE SEQUENCE [LARGE SCALE GENOMIC DNA]</scope>
    <source>
        <strain evidence="10 11">CBM6</strain>
    </source>
</reference>
<dbReference type="PROSITE" id="PS51778">
    <property type="entry name" value="VAST"/>
    <property type="match status" value="1"/>
</dbReference>
<feature type="compositionally biased region" description="Low complexity" evidence="7">
    <location>
        <begin position="219"/>
        <end position="229"/>
    </location>
</feature>
<dbReference type="InterPro" id="IPR011993">
    <property type="entry name" value="PH-like_dom_sf"/>
</dbReference>
<dbReference type="Pfam" id="PF02893">
    <property type="entry name" value="GRAM"/>
    <property type="match status" value="1"/>
</dbReference>
<evidence type="ECO:0000256" key="2">
    <source>
        <dbReference type="ARBA" id="ARBA00006582"/>
    </source>
</evidence>
<name>A0ABR4NP97_9SACH</name>
<sequence>MSDPELNDWEPVDSDLSRQSPVDYESKMINNISEDKTGEPLKLAPPFKTKKKNELENSTTNTHHDLHSIEENEALMEENLRETQLLPNERDYSNGQDAQSWKDIKLDPINTDLGSPDTQQDMVTEPPHLSMENKSHSNNSKSSADTEIGVSDNETKIVDKEINNSSNSFINNVFQTFSLSSPTHSSTSTDVVINSSKPTSPNIISHRRNPSHSKKKPTRTASVSSVTSPVSSPLMRVDQKQDVKDFNYDPNLYDKDTYQDSQFHYASYGRNIDFHNIFTSIPVDVQLIDEFNCTLSREFIYQGTLYVSESYLCFNSKILGWVSKVLISFRDITFIEKTSAAGIFPNAITIETEQGKTQFNGFVSRDHTFDLIKEVWSRTLLAKDDEEKDKPDKIDEKLEDSELEKEKSVPLSNIESDKSKSTSTTDLSQYSRSIEDLDNIYFKVNEKNDAIHYYGPYLLPSVTDVAVPTHDNEFIITEVKLDAPPGLAFQLLFNDPEAYFLKGYLAEQNAKEISNIGKFDKTNNSGEKTRSYSYEKPLGFAVGPKSTICYAEDILNNYDTRTYIDMITITKTPKVPSGGNFVTKTRYLFTWETERSCKLKISCWVEWTGGSWIKGIIESGCKSGQTEAAEALIPLAKKFIFENTDVATITDDFDPYAIAEIEEENELEKAIKLLVMKLDTINERVEVVQHKYDSQQNITSILMIIIILLLLIILYKR</sequence>
<feature type="region of interest" description="Disordered" evidence="7">
    <location>
        <begin position="389"/>
        <end position="427"/>
    </location>
</feature>
<evidence type="ECO:0000313" key="11">
    <source>
        <dbReference type="Proteomes" id="UP001623330"/>
    </source>
</evidence>
<dbReference type="InterPro" id="IPR031968">
    <property type="entry name" value="VASt"/>
</dbReference>
<comment type="similarity">
    <text evidence="2">Belongs to the YSP2 family.</text>
</comment>
<keyword evidence="3 8" id="KW-0812">Transmembrane</keyword>
<feature type="compositionally biased region" description="Polar residues" evidence="7">
    <location>
        <begin position="190"/>
        <end position="203"/>
    </location>
</feature>
<protein>
    <recommendedName>
        <fullName evidence="9">VASt domain-containing protein</fullName>
    </recommendedName>
</protein>
<comment type="subcellular location">
    <subcellularLocation>
        <location evidence="6">Endomembrane system</location>
        <topology evidence="6">Single-pass membrane protein</topology>
    </subcellularLocation>
    <subcellularLocation>
        <location evidence="1">Endoplasmic reticulum membrane</location>
    </subcellularLocation>
</comment>
<evidence type="ECO:0000256" key="1">
    <source>
        <dbReference type="ARBA" id="ARBA00004586"/>
    </source>
</evidence>
<keyword evidence="4 8" id="KW-1133">Transmembrane helix</keyword>
<feature type="compositionally biased region" description="Basic residues" evidence="7">
    <location>
        <begin position="205"/>
        <end position="218"/>
    </location>
</feature>
<keyword evidence="11" id="KW-1185">Reference proteome</keyword>
<evidence type="ECO:0000256" key="6">
    <source>
        <dbReference type="ARBA" id="ARBA00037847"/>
    </source>
</evidence>
<feature type="domain" description="VASt" evidence="9">
    <location>
        <begin position="472"/>
        <end position="644"/>
    </location>
</feature>